<evidence type="ECO:0000313" key="3">
    <source>
        <dbReference type="Proteomes" id="UP000289886"/>
    </source>
</evidence>
<proteinExistence type="predicted"/>
<comment type="caution">
    <text evidence="2">The sequence shown here is derived from an EMBL/GenBank/DDBJ whole genome shotgun (WGS) entry which is preliminary data.</text>
</comment>
<evidence type="ECO:0000313" key="2">
    <source>
        <dbReference type="EMBL" id="RXM35697.1"/>
    </source>
</evidence>
<feature type="region of interest" description="Disordered" evidence="1">
    <location>
        <begin position="1"/>
        <end position="125"/>
    </location>
</feature>
<feature type="compositionally biased region" description="Basic and acidic residues" evidence="1">
    <location>
        <begin position="71"/>
        <end position="124"/>
    </location>
</feature>
<evidence type="ECO:0000256" key="1">
    <source>
        <dbReference type="SAM" id="MobiDB-lite"/>
    </source>
</evidence>
<dbReference type="AlphaFoldDB" id="A0A444UKH9"/>
<organism evidence="2 3">
    <name type="scientific">Acipenser ruthenus</name>
    <name type="common">Sterlet sturgeon</name>
    <dbReference type="NCBI Taxonomy" id="7906"/>
    <lineage>
        <taxon>Eukaryota</taxon>
        <taxon>Metazoa</taxon>
        <taxon>Chordata</taxon>
        <taxon>Craniata</taxon>
        <taxon>Vertebrata</taxon>
        <taxon>Euteleostomi</taxon>
        <taxon>Actinopterygii</taxon>
        <taxon>Chondrostei</taxon>
        <taxon>Acipenseriformes</taxon>
        <taxon>Acipenseridae</taxon>
        <taxon>Acipenser</taxon>
    </lineage>
</organism>
<gene>
    <name evidence="2" type="ORF">EOD39_3953</name>
</gene>
<dbReference type="Proteomes" id="UP000289886">
    <property type="component" value="Unassembled WGS sequence"/>
</dbReference>
<feature type="compositionally biased region" description="Basic and acidic residues" evidence="1">
    <location>
        <begin position="20"/>
        <end position="55"/>
    </location>
</feature>
<keyword evidence="3" id="KW-1185">Reference proteome</keyword>
<reference evidence="2 3" key="1">
    <citation type="submission" date="2019-01" db="EMBL/GenBank/DDBJ databases">
        <title>Draft Genome and Complete Hox-Cluster Characterization of the Sterlet Sturgeon (Acipenser ruthenus).</title>
        <authorList>
            <person name="Wei Q."/>
        </authorList>
    </citation>
    <scope>NUCLEOTIDE SEQUENCE [LARGE SCALE GENOMIC DNA]</scope>
    <source>
        <strain evidence="2">WHYD16114868_AA</strain>
        <tissue evidence="2">Blood</tissue>
    </source>
</reference>
<protein>
    <submittedName>
        <fullName evidence="2">Uncharacterized protein</fullName>
    </submittedName>
</protein>
<name>A0A444UKH9_ACIRT</name>
<sequence length="214" mass="23987">MVLRWERVPPATQKRLSYTTREKVPHAVRAPKREPCTTRAPEKEVSFARATERESPAPPEAQRRRSASPEPQRERVPHRQRPRDGAQHHQRPKEREPLAARAPEREPSVTRATERETHATRGPERAPCIARAPVGAVLANLCPAVWRRAVVPGSPDPGLTAIQDWHGGLELVAALEPRDAAQPLKWSSHCVAVLCPWQPHMLPNRDQVSASRSV</sequence>
<accession>A0A444UKH9</accession>
<dbReference type="EMBL" id="SCEB01214376">
    <property type="protein sequence ID" value="RXM35697.1"/>
    <property type="molecule type" value="Genomic_DNA"/>
</dbReference>